<proteinExistence type="predicted"/>
<name>A0A835PC28_VANPL</name>
<protein>
    <submittedName>
        <fullName evidence="2">Uncharacterized protein</fullName>
    </submittedName>
</protein>
<feature type="region of interest" description="Disordered" evidence="1">
    <location>
        <begin position="1"/>
        <end position="21"/>
    </location>
</feature>
<evidence type="ECO:0000313" key="2">
    <source>
        <dbReference type="EMBL" id="KAG0449386.1"/>
    </source>
</evidence>
<organism evidence="2 3">
    <name type="scientific">Vanilla planifolia</name>
    <name type="common">Vanilla</name>
    <dbReference type="NCBI Taxonomy" id="51239"/>
    <lineage>
        <taxon>Eukaryota</taxon>
        <taxon>Viridiplantae</taxon>
        <taxon>Streptophyta</taxon>
        <taxon>Embryophyta</taxon>
        <taxon>Tracheophyta</taxon>
        <taxon>Spermatophyta</taxon>
        <taxon>Magnoliopsida</taxon>
        <taxon>Liliopsida</taxon>
        <taxon>Asparagales</taxon>
        <taxon>Orchidaceae</taxon>
        <taxon>Vanilloideae</taxon>
        <taxon>Vanilleae</taxon>
        <taxon>Vanilla</taxon>
    </lineage>
</organism>
<dbReference type="EMBL" id="JADCNM010000189">
    <property type="protein sequence ID" value="KAG0449386.1"/>
    <property type="molecule type" value="Genomic_DNA"/>
</dbReference>
<dbReference type="AlphaFoldDB" id="A0A835PC28"/>
<dbReference type="Proteomes" id="UP000639772">
    <property type="component" value="Unassembled WGS sequence"/>
</dbReference>
<feature type="compositionally biased region" description="Basic residues" evidence="1">
    <location>
        <begin position="1"/>
        <end position="17"/>
    </location>
</feature>
<gene>
    <name evidence="2" type="ORF">HPP92_027339</name>
</gene>
<comment type="caution">
    <text evidence="2">The sequence shown here is derived from an EMBL/GenBank/DDBJ whole genome shotgun (WGS) entry which is preliminary data.</text>
</comment>
<evidence type="ECO:0000313" key="3">
    <source>
        <dbReference type="Proteomes" id="UP000639772"/>
    </source>
</evidence>
<accession>A0A835PC28</accession>
<dbReference type="OrthoDB" id="672819at2759"/>
<dbReference type="PANTHER" id="PTHR33782:SF5">
    <property type="entry name" value="MEDIATOR OF RNA POLYMERASE II TRANSCRIPTION SUBUNIT"/>
    <property type="match status" value="1"/>
</dbReference>
<reference evidence="2 3" key="1">
    <citation type="journal article" date="2020" name="Nat. Food">
        <title>A phased Vanilla planifolia genome enables genetic improvement of flavour and production.</title>
        <authorList>
            <person name="Hasing T."/>
            <person name="Tang H."/>
            <person name="Brym M."/>
            <person name="Khazi F."/>
            <person name="Huang T."/>
            <person name="Chambers A.H."/>
        </authorList>
    </citation>
    <scope>NUCLEOTIDE SEQUENCE [LARGE SCALE GENOMIC DNA]</scope>
    <source>
        <tissue evidence="2">Leaf</tissue>
    </source>
</reference>
<sequence length="110" mass="12309">MASNRSRRTGGHGHGHRSGSLVDENMIVLRNQIHELQLVEKNQRHPPDGWMDSEWRYYCSSYGADLCDVAAILQSLLINTRPGVSVAVGSLFEFYRPTPPSSSPSISWKP</sequence>
<dbReference type="PANTHER" id="PTHR33782">
    <property type="entry name" value="OS01G0121600 PROTEIN"/>
    <property type="match status" value="1"/>
</dbReference>
<evidence type="ECO:0000256" key="1">
    <source>
        <dbReference type="SAM" id="MobiDB-lite"/>
    </source>
</evidence>